<evidence type="ECO:0000256" key="2">
    <source>
        <dbReference type="PIRSR" id="PIRSR620023-2"/>
    </source>
</evidence>
<reference evidence="3 4" key="1">
    <citation type="submission" date="2020-12" db="EMBL/GenBank/DDBJ databases">
        <title>FDA dAtabase for Regulatory Grade micrObial Sequences (FDA-ARGOS): Supporting development and validation of Infectious Disease Dx tests.</title>
        <authorList>
            <person name="Sproer C."/>
            <person name="Gronow S."/>
            <person name="Severitt S."/>
            <person name="Schroder I."/>
            <person name="Tallon L."/>
            <person name="Sadzewicz L."/>
            <person name="Zhao X."/>
            <person name="Boylan J."/>
            <person name="Ott S."/>
            <person name="Bowen H."/>
            <person name="Vavikolanu K."/>
            <person name="Mehta A."/>
            <person name="Aluvathingal J."/>
            <person name="Nadendla S."/>
            <person name="Lowell S."/>
            <person name="Myers T."/>
            <person name="Yan Y."/>
            <person name="Sichtig H."/>
        </authorList>
    </citation>
    <scope>NUCLEOTIDE SEQUENCE [LARGE SCALE GENOMIC DNA]</scope>
    <source>
        <strain evidence="3 4">FDAARGOS_933</strain>
    </source>
</reference>
<keyword evidence="3" id="KW-0378">Hydrolase</keyword>
<dbReference type="AlphaFoldDB" id="A0A7T2PIH6"/>
<dbReference type="RefSeq" id="WP_197930610.1">
    <property type="nucleotide sequence ID" value="NZ_CP065745.1"/>
</dbReference>
<feature type="active site" description="Proton acceptor" evidence="1">
    <location>
        <position position="16"/>
    </location>
</feature>
<dbReference type="GO" id="GO:0016757">
    <property type="term" value="F:glycosyltransferase activity"/>
    <property type="evidence" value="ECO:0007669"/>
    <property type="project" value="TreeGrafter"/>
</dbReference>
<organism evidence="3 4">
    <name type="scientific">Aeromonas allosaccharophila</name>
    <dbReference type="NCBI Taxonomy" id="656"/>
    <lineage>
        <taxon>Bacteria</taxon>
        <taxon>Pseudomonadati</taxon>
        <taxon>Pseudomonadota</taxon>
        <taxon>Gammaproteobacteria</taxon>
        <taxon>Aeromonadales</taxon>
        <taxon>Aeromonadaceae</taxon>
        <taxon>Aeromonas</taxon>
    </lineage>
</organism>
<dbReference type="EC" id="3.6.1.57" evidence="3"/>
<evidence type="ECO:0000256" key="1">
    <source>
        <dbReference type="PIRSR" id="PIRSR620023-1"/>
    </source>
</evidence>
<dbReference type="InterPro" id="IPR020023">
    <property type="entry name" value="PseG"/>
</dbReference>
<dbReference type="Proteomes" id="UP000595101">
    <property type="component" value="Chromosome"/>
</dbReference>
<sequence length="343" mass="37724">MIIFRTDASLILGHGHVMRCLALADAFRSLGENSLFIFSKEGNALAQEVVKRGHQYFTLTKNYDLNLDEGEIMDARETLTAIPGSIKLVVADHYHLQTDWERTIKNAALPLLVVDDLFRHHISDFLLDQNIITAKNNYKLPETTSCFFGPEYSLLSSSFQELRTQVNIRENIETVLIFFGGSDPDNETEKALLGTLSTHKNLNIDVVIGSSNPHQARLSKICHDRNITLHVQTPHMAKLMLDADLAIGAGGSASWERCCMGLPSIISIQADNQTPIATVLDKLGAAYNLGITTNLTSADYKEALLSITPQTLSKMSHTALSITDGKGAIRVASCILTAIEDMQ</sequence>
<proteinExistence type="predicted"/>
<gene>
    <name evidence="3" type="primary">pseG</name>
    <name evidence="3" type="ORF">I6G90_07890</name>
</gene>
<dbReference type="GO" id="GO:0016787">
    <property type="term" value="F:hydrolase activity"/>
    <property type="evidence" value="ECO:0007669"/>
    <property type="project" value="UniProtKB-KW"/>
</dbReference>
<dbReference type="SUPFAM" id="SSF53756">
    <property type="entry name" value="UDP-Glycosyltransferase/glycogen phosphorylase"/>
    <property type="match status" value="1"/>
</dbReference>
<protein>
    <submittedName>
        <fullName evidence="3">UDP-2,4-diacetamido-2,4, 6-trideoxy-beta-L-altropyranose hydrolase</fullName>
        <ecNumber evidence="3">3.6.1.57</ecNumber>
    </submittedName>
</protein>
<evidence type="ECO:0000313" key="3">
    <source>
        <dbReference type="EMBL" id="QPR56307.1"/>
    </source>
</evidence>
<dbReference type="PANTHER" id="PTHR21015:SF22">
    <property type="entry name" value="GLYCOSYLTRANSFERASE"/>
    <property type="match status" value="1"/>
</dbReference>
<dbReference type="EMBL" id="CP065745">
    <property type="protein sequence ID" value="QPR56307.1"/>
    <property type="molecule type" value="Genomic_DNA"/>
</dbReference>
<dbReference type="KEGG" id="aall:I6G90_07890"/>
<dbReference type="Gene3D" id="3.40.50.2000">
    <property type="entry name" value="Glycogen Phosphorylase B"/>
    <property type="match status" value="1"/>
</dbReference>
<dbReference type="NCBIfam" id="TIGR03590">
    <property type="entry name" value="PseG"/>
    <property type="match status" value="1"/>
</dbReference>
<name>A0A7T2PIH6_9GAMM</name>
<evidence type="ECO:0000313" key="4">
    <source>
        <dbReference type="Proteomes" id="UP000595101"/>
    </source>
</evidence>
<dbReference type="GeneID" id="60785518"/>
<accession>A0A7T2PIH6</accession>
<dbReference type="Gene3D" id="3.40.50.11190">
    <property type="match status" value="1"/>
</dbReference>
<dbReference type="PANTHER" id="PTHR21015">
    <property type="entry name" value="UDP-N-ACETYLGLUCOSAMINE--N-ACETYLMURAMYL-(PENTAPEPTIDE) PYROPHOSPHORYL-UNDECAPRENOL N-ACETYLGLUCOSAMINE TRANSFERASE 1"/>
    <property type="match status" value="1"/>
</dbReference>
<feature type="binding site" evidence="2">
    <location>
        <position position="256"/>
    </location>
    <ligand>
        <name>substrate</name>
    </ligand>
</feature>